<name>A0A9P4SDN2_9PEZI</name>
<dbReference type="GO" id="GO:0044773">
    <property type="term" value="P:mitotic DNA damage checkpoint signaling"/>
    <property type="evidence" value="ECO:0007669"/>
    <property type="project" value="TreeGrafter"/>
</dbReference>
<comment type="caution">
    <text evidence="3">The sequence shown here is derived from an EMBL/GenBank/DDBJ whole genome shotgun (WGS) entry which is preliminary data.</text>
</comment>
<dbReference type="InterPro" id="IPR000719">
    <property type="entry name" value="Prot_kinase_dom"/>
</dbReference>
<dbReference type="EMBL" id="MU006093">
    <property type="protein sequence ID" value="KAF2840454.1"/>
    <property type="molecule type" value="Genomic_DNA"/>
</dbReference>
<dbReference type="PANTHER" id="PTHR44167:SF24">
    <property type="entry name" value="SERINE_THREONINE-PROTEIN KINASE CHK2"/>
    <property type="match status" value="1"/>
</dbReference>
<dbReference type="PROSITE" id="PS00108">
    <property type="entry name" value="PROTEIN_KINASE_ST"/>
    <property type="match status" value="1"/>
</dbReference>
<dbReference type="Pfam" id="PF00069">
    <property type="entry name" value="Pkinase"/>
    <property type="match status" value="1"/>
</dbReference>
<accession>A0A9P4SDN2</accession>
<dbReference type="GO" id="GO:0005524">
    <property type="term" value="F:ATP binding"/>
    <property type="evidence" value="ECO:0007669"/>
    <property type="project" value="InterPro"/>
</dbReference>
<dbReference type="Gene3D" id="3.30.200.20">
    <property type="entry name" value="Phosphorylase Kinase, domain 1"/>
    <property type="match status" value="1"/>
</dbReference>
<evidence type="ECO:0000256" key="1">
    <source>
        <dbReference type="SAM" id="MobiDB-lite"/>
    </source>
</evidence>
<protein>
    <submittedName>
        <fullName evidence="3">Kinase-like protein</fullName>
    </submittedName>
</protein>
<feature type="domain" description="Protein kinase" evidence="2">
    <location>
        <begin position="81"/>
        <end position="390"/>
    </location>
</feature>
<gene>
    <name evidence="3" type="ORF">M501DRAFT_991450</name>
</gene>
<keyword evidence="3" id="KW-0418">Kinase</keyword>
<evidence type="ECO:0000259" key="2">
    <source>
        <dbReference type="PROSITE" id="PS50011"/>
    </source>
</evidence>
<keyword evidence="4" id="KW-1185">Reference proteome</keyword>
<dbReference type="InterPro" id="IPR008271">
    <property type="entry name" value="Ser/Thr_kinase_AS"/>
</dbReference>
<feature type="compositionally biased region" description="Basic and acidic residues" evidence="1">
    <location>
        <begin position="402"/>
        <end position="415"/>
    </location>
</feature>
<dbReference type="PROSITE" id="PS50011">
    <property type="entry name" value="PROTEIN_KINASE_DOM"/>
    <property type="match status" value="1"/>
</dbReference>
<dbReference type="GO" id="GO:0004674">
    <property type="term" value="F:protein serine/threonine kinase activity"/>
    <property type="evidence" value="ECO:0007669"/>
    <property type="project" value="TreeGrafter"/>
</dbReference>
<dbReference type="AlphaFoldDB" id="A0A9P4SDN2"/>
<dbReference type="SMART" id="SM00220">
    <property type="entry name" value="S_TKc"/>
    <property type="match status" value="1"/>
</dbReference>
<dbReference type="InterPro" id="IPR011009">
    <property type="entry name" value="Kinase-like_dom_sf"/>
</dbReference>
<dbReference type="Proteomes" id="UP000799429">
    <property type="component" value="Unassembled WGS sequence"/>
</dbReference>
<dbReference type="CDD" id="cd00180">
    <property type="entry name" value="PKc"/>
    <property type="match status" value="1"/>
</dbReference>
<evidence type="ECO:0000313" key="4">
    <source>
        <dbReference type="Proteomes" id="UP000799429"/>
    </source>
</evidence>
<sequence>MLGSLGIENAEDMVTAVREPERQNGFETSTHSFRRQSGCAFPSNKSLPSFIRERPKLFWPKNNQEISPDELLEHSDALSPLIYRDNLSRPPSNATVHAAACDDGNGNEDTLAVKITYMDGSPRERAEKEISILKSLNHCHIIAFVGSYITDEQFAILLYPVAKYNLWDFMRAVSHYNQGPLTTNNIPHKNVESLKSYFACLCQALLYLHNLPNPIRHRDIKPENILVDQFGTVILTDFDISKEYPKGHTITTGQTRCTVEYAAPEVVSGRDRDEKSDIFSLGCVFLEMITVILGENFFNLHQMIKSANEDRNIRIQYHKKRSEVQQWINHLKKNFSGVLGGEHHVDKPFCHERDKTRQDVFHPSVLDTISAMMSPIPSESVTLSVPQSIYSGPKDAPPSNFERMEPKTQNKELDPLRSNAEISSSKMGVNGNLDKNNRHTAGSGRQEPKIRIYNLLKKGTPVQYVNHATEIPGRSRIVFYSPRDKTSHPRLISKSEVSNYEGVILLLPHGNGVKYQILDGNVNLWKSLKWHTNIMRGLGLAVTRS</sequence>
<dbReference type="SUPFAM" id="SSF56112">
    <property type="entry name" value="Protein kinase-like (PK-like)"/>
    <property type="match status" value="1"/>
</dbReference>
<dbReference type="Gene3D" id="1.10.510.10">
    <property type="entry name" value="Transferase(Phosphotransferase) domain 1"/>
    <property type="match status" value="1"/>
</dbReference>
<proteinExistence type="predicted"/>
<organism evidence="3 4">
    <name type="scientific">Patellaria atrata CBS 101060</name>
    <dbReference type="NCBI Taxonomy" id="1346257"/>
    <lineage>
        <taxon>Eukaryota</taxon>
        <taxon>Fungi</taxon>
        <taxon>Dikarya</taxon>
        <taxon>Ascomycota</taxon>
        <taxon>Pezizomycotina</taxon>
        <taxon>Dothideomycetes</taxon>
        <taxon>Dothideomycetes incertae sedis</taxon>
        <taxon>Patellariales</taxon>
        <taxon>Patellariaceae</taxon>
        <taxon>Patellaria</taxon>
    </lineage>
</organism>
<dbReference type="GO" id="GO:0005634">
    <property type="term" value="C:nucleus"/>
    <property type="evidence" value="ECO:0007669"/>
    <property type="project" value="TreeGrafter"/>
</dbReference>
<feature type="region of interest" description="Disordered" evidence="1">
    <location>
        <begin position="389"/>
        <end position="446"/>
    </location>
</feature>
<keyword evidence="3" id="KW-0808">Transferase</keyword>
<evidence type="ECO:0000313" key="3">
    <source>
        <dbReference type="EMBL" id="KAF2840454.1"/>
    </source>
</evidence>
<reference evidence="3" key="1">
    <citation type="journal article" date="2020" name="Stud. Mycol.">
        <title>101 Dothideomycetes genomes: a test case for predicting lifestyles and emergence of pathogens.</title>
        <authorList>
            <person name="Haridas S."/>
            <person name="Albert R."/>
            <person name="Binder M."/>
            <person name="Bloem J."/>
            <person name="Labutti K."/>
            <person name="Salamov A."/>
            <person name="Andreopoulos B."/>
            <person name="Baker S."/>
            <person name="Barry K."/>
            <person name="Bills G."/>
            <person name="Bluhm B."/>
            <person name="Cannon C."/>
            <person name="Castanera R."/>
            <person name="Culley D."/>
            <person name="Daum C."/>
            <person name="Ezra D."/>
            <person name="Gonzalez J."/>
            <person name="Henrissat B."/>
            <person name="Kuo A."/>
            <person name="Liang C."/>
            <person name="Lipzen A."/>
            <person name="Lutzoni F."/>
            <person name="Magnuson J."/>
            <person name="Mondo S."/>
            <person name="Nolan M."/>
            <person name="Ohm R."/>
            <person name="Pangilinan J."/>
            <person name="Park H.-J."/>
            <person name="Ramirez L."/>
            <person name="Alfaro M."/>
            <person name="Sun H."/>
            <person name="Tritt A."/>
            <person name="Yoshinaga Y."/>
            <person name="Zwiers L.-H."/>
            <person name="Turgeon B."/>
            <person name="Goodwin S."/>
            <person name="Spatafora J."/>
            <person name="Crous P."/>
            <person name="Grigoriev I."/>
        </authorList>
    </citation>
    <scope>NUCLEOTIDE SEQUENCE</scope>
    <source>
        <strain evidence="3">CBS 101060</strain>
    </source>
</reference>
<dbReference type="PANTHER" id="PTHR44167">
    <property type="entry name" value="OVARIAN-SPECIFIC SERINE/THREONINE-PROTEIN KINASE LOK-RELATED"/>
    <property type="match status" value="1"/>
</dbReference>
<dbReference type="OrthoDB" id="4062651at2759"/>